<dbReference type="InterPro" id="IPR004843">
    <property type="entry name" value="Calcineurin-like_PHP"/>
</dbReference>
<dbReference type="InterPro" id="IPR051158">
    <property type="entry name" value="Metallophosphoesterase_sf"/>
</dbReference>
<proteinExistence type="predicted"/>
<gene>
    <name evidence="2" type="ORF">GCM10009789_50730</name>
</gene>
<evidence type="ECO:0000313" key="3">
    <source>
        <dbReference type="Proteomes" id="UP001500393"/>
    </source>
</evidence>
<evidence type="ECO:0000313" key="2">
    <source>
        <dbReference type="EMBL" id="GAA1590816.1"/>
    </source>
</evidence>
<sequence>MSFRGLAATTLKTAAVVTGVGAACVAYAAGVEVRWFALRRVTVPVLPVGATPIKVLHLSDLHLMPNQQKKIRWVSELAGLEPDLVVNTGDNLAHPDSVQPLLRAHGELLDLPGVFVFGSNDYWKPHFKNPGKYLLPANKQRHKPHGPDLPFEELRAAFTRAGWADLNNARSTLKVNGQRLDFAGTDDPHIKRDRYDEIAGEVDPAADLSIGVTHAPYQRVLNGFVGDGYPLVLAGHTHGGQLAVPFYGALVTNCDLDTSRVKGLTTWGYDGRQAALHVSAGLGTSPYAPVRFACRPEATLLTLVPRATPPAAQSANPISSQR</sequence>
<dbReference type="Proteomes" id="UP001500393">
    <property type="component" value="Unassembled WGS sequence"/>
</dbReference>
<comment type="caution">
    <text evidence="2">The sequence shown here is derived from an EMBL/GenBank/DDBJ whole genome shotgun (WGS) entry which is preliminary data.</text>
</comment>
<dbReference type="Gene3D" id="3.60.21.10">
    <property type="match status" value="1"/>
</dbReference>
<dbReference type="RefSeq" id="WP_344218057.1">
    <property type="nucleotide sequence ID" value="NZ_BAAAOS010000037.1"/>
</dbReference>
<protein>
    <submittedName>
        <fullName evidence="2">Metallophosphoesterase</fullName>
    </submittedName>
</protein>
<evidence type="ECO:0000259" key="1">
    <source>
        <dbReference type="Pfam" id="PF00149"/>
    </source>
</evidence>
<dbReference type="PANTHER" id="PTHR31302">
    <property type="entry name" value="TRANSMEMBRANE PROTEIN WITH METALLOPHOSPHOESTERASE DOMAIN-RELATED"/>
    <property type="match status" value="1"/>
</dbReference>
<dbReference type="PROSITE" id="PS51257">
    <property type="entry name" value="PROKAR_LIPOPROTEIN"/>
    <property type="match status" value="1"/>
</dbReference>
<dbReference type="SUPFAM" id="SSF56300">
    <property type="entry name" value="Metallo-dependent phosphatases"/>
    <property type="match status" value="1"/>
</dbReference>
<name>A0ABP4PU78_9ACTN</name>
<keyword evidence="3" id="KW-1185">Reference proteome</keyword>
<reference evidence="3" key="1">
    <citation type="journal article" date="2019" name="Int. J. Syst. Evol. Microbiol.">
        <title>The Global Catalogue of Microorganisms (GCM) 10K type strain sequencing project: providing services to taxonomists for standard genome sequencing and annotation.</title>
        <authorList>
            <consortium name="The Broad Institute Genomics Platform"/>
            <consortium name="The Broad Institute Genome Sequencing Center for Infectious Disease"/>
            <person name="Wu L."/>
            <person name="Ma J."/>
        </authorList>
    </citation>
    <scope>NUCLEOTIDE SEQUENCE [LARGE SCALE GENOMIC DNA]</scope>
    <source>
        <strain evidence="3">JCM 14969</strain>
    </source>
</reference>
<dbReference type="Pfam" id="PF00149">
    <property type="entry name" value="Metallophos"/>
    <property type="match status" value="1"/>
</dbReference>
<dbReference type="InterPro" id="IPR029052">
    <property type="entry name" value="Metallo-depent_PP-like"/>
</dbReference>
<accession>A0ABP4PU78</accession>
<organism evidence="2 3">
    <name type="scientific">Kribbella sancticallisti</name>
    <dbReference type="NCBI Taxonomy" id="460087"/>
    <lineage>
        <taxon>Bacteria</taxon>
        <taxon>Bacillati</taxon>
        <taxon>Actinomycetota</taxon>
        <taxon>Actinomycetes</taxon>
        <taxon>Propionibacteriales</taxon>
        <taxon>Kribbellaceae</taxon>
        <taxon>Kribbella</taxon>
    </lineage>
</organism>
<dbReference type="PANTHER" id="PTHR31302:SF20">
    <property type="entry name" value="CONSERVED PROTEIN"/>
    <property type="match status" value="1"/>
</dbReference>
<feature type="domain" description="Calcineurin-like phosphoesterase" evidence="1">
    <location>
        <begin position="53"/>
        <end position="239"/>
    </location>
</feature>
<dbReference type="EMBL" id="BAAAOS010000037">
    <property type="protein sequence ID" value="GAA1590816.1"/>
    <property type="molecule type" value="Genomic_DNA"/>
</dbReference>